<dbReference type="GO" id="GO:0001530">
    <property type="term" value="F:lipopolysaccharide binding"/>
    <property type="evidence" value="ECO:0007669"/>
    <property type="project" value="TreeGrafter"/>
</dbReference>
<dbReference type="VEuPathDB" id="HostDB:ENSCPOG00000009093"/>
<evidence type="ECO:0000256" key="2">
    <source>
        <dbReference type="ARBA" id="ARBA00005320"/>
    </source>
</evidence>
<dbReference type="HOGENOM" id="CLU_121724_1_1_1"/>
<keyword evidence="7" id="KW-0732">Signal</keyword>
<dbReference type="GeneTree" id="ENSGT00390000000410"/>
<dbReference type="Pfam" id="PF00666">
    <property type="entry name" value="Cathelicidins"/>
    <property type="match status" value="1"/>
</dbReference>
<evidence type="ECO:0000256" key="6">
    <source>
        <dbReference type="ARBA" id="ARBA00023157"/>
    </source>
</evidence>
<evidence type="ECO:0000256" key="7">
    <source>
        <dbReference type="SAM" id="SignalP"/>
    </source>
</evidence>
<dbReference type="AlphaFoldDB" id="Q91X12"/>
<reference evidence="8" key="1">
    <citation type="journal article" date="1997" name="J. Biol. Chem.">
        <title>Isolation of cDNA encoding guinea pig neutrophil cationic antibacterial polypeptide of 11 kDa (CAP11) and evaluation of CAP11 mRNA expression during neutrophil maturation.</title>
        <authorList>
            <person name="Nagaoka I."/>
            <person name="Tsutsumi-Ishii Y."/>
            <person name="Yomogida S."/>
            <person name="Yamashita T."/>
        </authorList>
    </citation>
    <scope>NUCLEOTIDE SEQUENCE</scope>
    <source>
        <strain evidence="8">Hartley</strain>
        <tissue evidence="8">Bone marrow</tissue>
    </source>
</reference>
<dbReference type="GO" id="GO:0050829">
    <property type="term" value="P:defense response to Gram-negative bacterium"/>
    <property type="evidence" value="ECO:0007669"/>
    <property type="project" value="TreeGrafter"/>
</dbReference>
<evidence type="ECO:0000313" key="8">
    <source>
        <dbReference type="EMBL" id="BAB60811.1"/>
    </source>
</evidence>
<keyword evidence="6" id="KW-1015">Disulfide bond</keyword>
<dbReference type="EMBL" id="AAKN02012284">
    <property type="status" value="NOT_ANNOTATED_CDS"/>
    <property type="molecule type" value="Genomic_DNA"/>
</dbReference>
<dbReference type="InterPro" id="IPR018216">
    <property type="entry name" value="Cathelicidin_CS"/>
</dbReference>
<dbReference type="RefSeq" id="NP_001166530.1">
    <property type="nucleotide sequence ID" value="NM_001173059.2"/>
</dbReference>
<dbReference type="GO" id="GO:0061844">
    <property type="term" value="P:antimicrobial humoral immune response mediated by antimicrobial peptide"/>
    <property type="evidence" value="ECO:0007669"/>
    <property type="project" value="TreeGrafter"/>
</dbReference>
<evidence type="ECO:0000313" key="10">
    <source>
        <dbReference type="Proteomes" id="UP000005447"/>
    </source>
</evidence>
<keyword evidence="5" id="KW-0044">Antibiotic</keyword>
<dbReference type="Gene3D" id="3.10.450.10">
    <property type="match status" value="1"/>
</dbReference>
<evidence type="ECO:0000256" key="4">
    <source>
        <dbReference type="ARBA" id="ARBA00022529"/>
    </source>
</evidence>
<dbReference type="KEGG" id="cpoc:100216361"/>
<protein>
    <submittedName>
        <fullName evidence="9">Cathelicidin antimicrobial peptide</fullName>
    </submittedName>
    <submittedName>
        <fullName evidence="8">Neutrophil cationic antibacterial polypeptide of 11 kDa</fullName>
    </submittedName>
</protein>
<dbReference type="PROSITE" id="PS00947">
    <property type="entry name" value="CATHELICIDINS_2"/>
    <property type="match status" value="1"/>
</dbReference>
<dbReference type="PIR" id="S65524">
    <property type="entry name" value="S65524"/>
</dbReference>
<dbReference type="eggNOG" id="ENOG502SAES">
    <property type="taxonomic scope" value="Eukaryota"/>
</dbReference>
<keyword evidence="10" id="KW-1185">Reference proteome</keyword>
<sequence length="178" mass="20133">MGTPRDAASGGPRLLLPLLLLLLLTPATAWVLSYQQAVQRAVDGINKNLADNENLFRLLSLDTQPPGDNDPYSPKPVSFTIKETVCTKMLQRPLEQCDFKENGLVQRCTGTVTLDSAFNVSSLSCLGGRRFRRMVGLRKKFRKTRKRIQKLGRKIGKTGRKVWKAWREYGQIPYPCRI</sequence>
<dbReference type="OMA" id="RPLEQCD"/>
<dbReference type="STRING" id="10141.ENSCPOP00000008166"/>
<dbReference type="InterPro" id="IPR001894">
    <property type="entry name" value="Cathelicidin-like"/>
</dbReference>
<feature type="signal peptide" evidence="7">
    <location>
        <begin position="1"/>
        <end position="29"/>
    </location>
</feature>
<reference evidence="9" key="3">
    <citation type="submission" date="2025-05" db="UniProtKB">
        <authorList>
            <consortium name="Ensembl"/>
        </authorList>
    </citation>
    <scope>IDENTIFICATION</scope>
    <source>
        <strain evidence="9">2N</strain>
    </source>
</reference>
<dbReference type="CTD" id="820"/>
<dbReference type="FunFam" id="3.10.450.10:FF:000003">
    <property type="entry name" value="Cathelicidin antimicrobial peptide"/>
    <property type="match status" value="1"/>
</dbReference>
<reference evidence="10" key="2">
    <citation type="journal article" date="2011" name="Nature">
        <title>A high-resolution map of human evolutionary constraint using 29 mammals.</title>
        <authorList>
            <person name="Lindblad-Toh K."/>
            <person name="Garber M."/>
            <person name="Zuk O."/>
            <person name="Lin M.F."/>
            <person name="Parker B.J."/>
            <person name="Washietl S."/>
            <person name="Kheradpour P."/>
            <person name="Ernst J."/>
            <person name="Jordan G."/>
            <person name="Mauceli E."/>
            <person name="Ward L.D."/>
            <person name="Lowe C.B."/>
            <person name="Holloway A.K."/>
            <person name="Clamp M."/>
            <person name="Gnerre S."/>
            <person name="Alfoldi J."/>
            <person name="Beal K."/>
            <person name="Chang J."/>
            <person name="Clawson H."/>
            <person name="Cuff J."/>
            <person name="Di Palma F."/>
            <person name="Fitzgerald S."/>
            <person name="Flicek P."/>
            <person name="Guttman M."/>
            <person name="Hubisz M.J."/>
            <person name="Jaffe D.B."/>
            <person name="Jungreis I."/>
            <person name="Kent W.J."/>
            <person name="Kostka D."/>
            <person name="Lara M."/>
            <person name="Martins A.L."/>
            <person name="Massingham T."/>
            <person name="Moltke I."/>
            <person name="Raney B.J."/>
            <person name="Rasmussen M.D."/>
            <person name="Robinson J."/>
            <person name="Stark A."/>
            <person name="Vilella A.J."/>
            <person name="Wen J."/>
            <person name="Xie X."/>
            <person name="Zody M.C."/>
            <person name="Baldwin J."/>
            <person name="Bloom T."/>
            <person name="Chin C.W."/>
            <person name="Heiman D."/>
            <person name="Nicol R."/>
            <person name="Nusbaum C."/>
            <person name="Young S."/>
            <person name="Wilkinson J."/>
            <person name="Worley K.C."/>
            <person name="Kovar C.L."/>
            <person name="Muzny D.M."/>
            <person name="Gibbs R.A."/>
            <person name="Cree A."/>
            <person name="Dihn H.H."/>
            <person name="Fowler G."/>
            <person name="Jhangiani S."/>
            <person name="Joshi V."/>
            <person name="Lee S."/>
            <person name="Lewis L.R."/>
            <person name="Nazareth L.V."/>
            <person name="Okwuonu G."/>
            <person name="Santibanez J."/>
            <person name="Warren W.C."/>
            <person name="Mardis E.R."/>
            <person name="Weinstock G.M."/>
            <person name="Wilson R.K."/>
            <person name="Delehaunty K."/>
            <person name="Dooling D."/>
            <person name="Fronik C."/>
            <person name="Fulton L."/>
            <person name="Fulton B."/>
            <person name="Graves T."/>
            <person name="Minx P."/>
            <person name="Sodergren E."/>
            <person name="Birney E."/>
            <person name="Margulies E.H."/>
            <person name="Herrero J."/>
            <person name="Green E.D."/>
            <person name="Haussler D."/>
            <person name="Siepel A."/>
            <person name="Goldman N."/>
            <person name="Pollard K.S."/>
            <person name="Pedersen J.S."/>
            <person name="Lander E.S."/>
            <person name="Kellis M."/>
        </authorList>
    </citation>
    <scope>NUCLEOTIDE SEQUENCE [LARGE SCALE GENOMIC DNA]</scope>
    <source>
        <strain evidence="10">2N</strain>
    </source>
</reference>
<dbReference type="GeneID" id="100216361"/>
<keyword evidence="4" id="KW-0929">Antimicrobial</keyword>
<evidence type="ECO:0000256" key="5">
    <source>
        <dbReference type="ARBA" id="ARBA00023022"/>
    </source>
</evidence>
<dbReference type="SUPFAM" id="SSF54403">
    <property type="entry name" value="Cystatin/monellin"/>
    <property type="match status" value="1"/>
</dbReference>
<organism evidence="8">
    <name type="scientific">Cavia porcellus</name>
    <name type="common">Guinea pig</name>
    <dbReference type="NCBI Taxonomy" id="10141"/>
    <lineage>
        <taxon>Eukaryota</taxon>
        <taxon>Metazoa</taxon>
        <taxon>Chordata</taxon>
        <taxon>Craniata</taxon>
        <taxon>Vertebrata</taxon>
        <taxon>Euteleostomi</taxon>
        <taxon>Mammalia</taxon>
        <taxon>Eutheria</taxon>
        <taxon>Euarchontoglires</taxon>
        <taxon>Glires</taxon>
        <taxon>Rodentia</taxon>
        <taxon>Hystricomorpha</taxon>
        <taxon>Caviidae</taxon>
        <taxon>Cavia</taxon>
    </lineage>
</organism>
<gene>
    <name evidence="8" type="primary">CAP11</name>
    <name evidence="9" type="synonym">Camp</name>
</gene>
<dbReference type="SMR" id="Q91X12"/>
<proteinExistence type="evidence at transcript level"/>
<dbReference type="Bgee" id="ENSCPOG00000009093">
    <property type="expression patterns" value="Expressed in cerebellum and 5 other cell types or tissues"/>
</dbReference>
<accession>Q91X12</accession>
<comment type="similarity">
    <text evidence="2">Belongs to the cathelicidin family.</text>
</comment>
<dbReference type="GO" id="GO:0050830">
    <property type="term" value="P:defense response to Gram-positive bacterium"/>
    <property type="evidence" value="ECO:0007669"/>
    <property type="project" value="TreeGrafter"/>
</dbReference>
<evidence type="ECO:0000313" key="9">
    <source>
        <dbReference type="Ensembl" id="ENSCPOP00000008166.2"/>
    </source>
</evidence>
<dbReference type="GO" id="GO:0045087">
    <property type="term" value="P:innate immune response"/>
    <property type="evidence" value="ECO:0007669"/>
    <property type="project" value="TreeGrafter"/>
</dbReference>
<evidence type="ECO:0000256" key="3">
    <source>
        <dbReference type="ARBA" id="ARBA00022525"/>
    </source>
</evidence>
<comment type="subcellular location">
    <subcellularLocation>
        <location evidence="1">Secreted</location>
    </subcellularLocation>
</comment>
<dbReference type="PANTHER" id="PTHR10206:SF2">
    <property type="entry name" value="CATHELICIDIN ANTIMICROBIAL PEPTIDE"/>
    <property type="match status" value="1"/>
</dbReference>
<dbReference type="GO" id="GO:0005615">
    <property type="term" value="C:extracellular space"/>
    <property type="evidence" value="ECO:0007669"/>
    <property type="project" value="TreeGrafter"/>
</dbReference>
<dbReference type="EMBL" id="D87405">
    <property type="protein sequence ID" value="BAB60811.1"/>
    <property type="molecule type" value="mRNA"/>
</dbReference>
<name>Q91X12_CAVPO</name>
<dbReference type="Proteomes" id="UP000005447">
    <property type="component" value="Unassembled WGS sequence"/>
</dbReference>
<keyword evidence="3" id="KW-0964">Secreted</keyword>
<feature type="chain" id="PRO_5014107714" evidence="7">
    <location>
        <begin position="30"/>
        <end position="178"/>
    </location>
</feature>
<dbReference type="InterPro" id="IPR046350">
    <property type="entry name" value="Cystatin_sf"/>
</dbReference>
<dbReference type="OrthoDB" id="9930485at2759"/>
<evidence type="ECO:0000256" key="1">
    <source>
        <dbReference type="ARBA" id="ARBA00004613"/>
    </source>
</evidence>
<dbReference type="Ensembl" id="ENSCPOT00000009176.3">
    <property type="protein sequence ID" value="ENSCPOP00000008166.2"/>
    <property type="gene ID" value="ENSCPOG00000009093.4"/>
</dbReference>
<dbReference type="PANTHER" id="PTHR10206">
    <property type="entry name" value="CATHELICIDIN"/>
    <property type="match status" value="1"/>
</dbReference>